<dbReference type="AlphaFoldDB" id="A0A919BBM6"/>
<evidence type="ECO:0000256" key="8">
    <source>
        <dbReference type="SAM" id="Phobius"/>
    </source>
</evidence>
<evidence type="ECO:0000313" key="11">
    <source>
        <dbReference type="Proteomes" id="UP000632849"/>
    </source>
</evidence>
<dbReference type="PROSITE" id="PS00217">
    <property type="entry name" value="SUGAR_TRANSPORT_2"/>
    <property type="match status" value="1"/>
</dbReference>
<dbReference type="InterPro" id="IPR011701">
    <property type="entry name" value="MFS"/>
</dbReference>
<comment type="subcellular location">
    <subcellularLocation>
        <location evidence="1">Cell membrane</location>
        <topology evidence="1">Multi-pass membrane protein</topology>
    </subcellularLocation>
</comment>
<dbReference type="InterPro" id="IPR020846">
    <property type="entry name" value="MFS_dom"/>
</dbReference>
<keyword evidence="6 8" id="KW-0472">Membrane</keyword>
<feature type="domain" description="Major facilitator superfamily (MFS) profile" evidence="9">
    <location>
        <begin position="24"/>
        <end position="401"/>
    </location>
</feature>
<gene>
    <name evidence="10" type="ORF">GCM10017667_02350</name>
</gene>
<feature type="transmembrane region" description="Helical" evidence="8">
    <location>
        <begin position="223"/>
        <end position="245"/>
    </location>
</feature>
<proteinExistence type="predicted"/>
<feature type="transmembrane region" description="Helical" evidence="8">
    <location>
        <begin position="313"/>
        <end position="335"/>
    </location>
</feature>
<feature type="region of interest" description="Disordered" evidence="7">
    <location>
        <begin position="1"/>
        <end position="20"/>
    </location>
</feature>
<evidence type="ECO:0000256" key="7">
    <source>
        <dbReference type="SAM" id="MobiDB-lite"/>
    </source>
</evidence>
<accession>A0A919BBM6</accession>
<keyword evidence="3" id="KW-1003">Cell membrane</keyword>
<dbReference type="InterPro" id="IPR050171">
    <property type="entry name" value="MFS_Transporters"/>
</dbReference>
<dbReference type="GO" id="GO:0022857">
    <property type="term" value="F:transmembrane transporter activity"/>
    <property type="evidence" value="ECO:0007669"/>
    <property type="project" value="InterPro"/>
</dbReference>
<feature type="transmembrane region" description="Helical" evidence="8">
    <location>
        <begin position="24"/>
        <end position="46"/>
    </location>
</feature>
<evidence type="ECO:0000259" key="9">
    <source>
        <dbReference type="PROSITE" id="PS50850"/>
    </source>
</evidence>
<feature type="transmembrane region" description="Helical" evidence="8">
    <location>
        <begin position="376"/>
        <end position="394"/>
    </location>
</feature>
<name>A0A919BBM6_STRFL</name>
<dbReference type="GO" id="GO:0005886">
    <property type="term" value="C:plasma membrane"/>
    <property type="evidence" value="ECO:0007669"/>
    <property type="project" value="UniProtKB-SubCell"/>
</dbReference>
<dbReference type="InterPro" id="IPR036259">
    <property type="entry name" value="MFS_trans_sf"/>
</dbReference>
<sequence length="429" mass="43680">MTTAARPPAGTADRAPSAAPRSGTLPLVLFASTLTVMAGSILAPVVQVIREDLALSGTAAGLIVTAHSLAIAVASPLAGWMLDRWGLRLPLAGGLVVYGLAGATGLVTEDYAALIAGRMVFGVGAALVFTGTTLALLNLYQGSDRERAMGWRSTATSLGGVLWPLLAGAVGGISWHLPFGVYLLGLPLGVATLFLLPGGSPAGEGGPAERIGTRTLLRRHRVLLVWYALQFSASLLLYALLLFLPQRLAETGVDDPLLVSLYTVGMSATMSVIGLFYAPLGARLGRPALLRGALALWAAAFLLLAVAPSAPLLFLAPVLFGLGQGVFFPVTTVLIGEEVPVAVRGKATALSGTAAFAGQFASPLLVGPLVQATSPTTGFLVVTALPVLALAAVWRVRVKDARPAEDAGDGPGAAAATRATPATPAAPTP</sequence>
<feature type="transmembrane region" description="Helical" evidence="8">
    <location>
        <begin position="179"/>
        <end position="202"/>
    </location>
</feature>
<dbReference type="PANTHER" id="PTHR23517">
    <property type="entry name" value="RESISTANCE PROTEIN MDTM, PUTATIVE-RELATED-RELATED"/>
    <property type="match status" value="1"/>
</dbReference>
<dbReference type="PROSITE" id="PS50850">
    <property type="entry name" value="MFS"/>
    <property type="match status" value="1"/>
</dbReference>
<evidence type="ECO:0000256" key="2">
    <source>
        <dbReference type="ARBA" id="ARBA00022448"/>
    </source>
</evidence>
<evidence type="ECO:0000256" key="5">
    <source>
        <dbReference type="ARBA" id="ARBA00022989"/>
    </source>
</evidence>
<keyword evidence="5 8" id="KW-1133">Transmembrane helix</keyword>
<feature type="transmembrane region" description="Helical" evidence="8">
    <location>
        <begin position="89"/>
        <end position="107"/>
    </location>
</feature>
<dbReference type="Gene3D" id="1.20.1250.20">
    <property type="entry name" value="MFS general substrate transporter like domains"/>
    <property type="match status" value="1"/>
</dbReference>
<dbReference type="GeneID" id="95663247"/>
<feature type="transmembrane region" description="Helical" evidence="8">
    <location>
        <begin position="289"/>
        <end position="307"/>
    </location>
</feature>
<evidence type="ECO:0000256" key="4">
    <source>
        <dbReference type="ARBA" id="ARBA00022692"/>
    </source>
</evidence>
<feature type="transmembrane region" description="Helical" evidence="8">
    <location>
        <begin position="347"/>
        <end position="370"/>
    </location>
</feature>
<dbReference type="SUPFAM" id="SSF103473">
    <property type="entry name" value="MFS general substrate transporter"/>
    <property type="match status" value="1"/>
</dbReference>
<dbReference type="RefSeq" id="WP_150235308.1">
    <property type="nucleotide sequence ID" value="NZ_BNBE01000001.1"/>
</dbReference>
<keyword evidence="11" id="KW-1185">Reference proteome</keyword>
<feature type="compositionally biased region" description="Low complexity" evidence="7">
    <location>
        <begin position="412"/>
        <end position="423"/>
    </location>
</feature>
<keyword evidence="4 8" id="KW-0812">Transmembrane</keyword>
<keyword evidence="2" id="KW-0813">Transport</keyword>
<protein>
    <submittedName>
        <fullName evidence="10">MFS transporter</fullName>
    </submittedName>
</protein>
<dbReference type="InterPro" id="IPR005829">
    <property type="entry name" value="Sugar_transporter_CS"/>
</dbReference>
<evidence type="ECO:0000256" key="1">
    <source>
        <dbReference type="ARBA" id="ARBA00004651"/>
    </source>
</evidence>
<dbReference type="CDD" id="cd17473">
    <property type="entry name" value="MFS_arabinose_efflux_permease_like"/>
    <property type="match status" value="1"/>
</dbReference>
<feature type="transmembrane region" description="Helical" evidence="8">
    <location>
        <begin position="257"/>
        <end position="277"/>
    </location>
</feature>
<organism evidence="10 11">
    <name type="scientific">Streptomyces filamentosus</name>
    <name type="common">Streptomyces roseosporus</name>
    <dbReference type="NCBI Taxonomy" id="67294"/>
    <lineage>
        <taxon>Bacteria</taxon>
        <taxon>Bacillati</taxon>
        <taxon>Actinomycetota</taxon>
        <taxon>Actinomycetes</taxon>
        <taxon>Kitasatosporales</taxon>
        <taxon>Streptomycetaceae</taxon>
        <taxon>Streptomyces</taxon>
    </lineage>
</organism>
<evidence type="ECO:0000256" key="6">
    <source>
        <dbReference type="ARBA" id="ARBA00023136"/>
    </source>
</evidence>
<comment type="caution">
    <text evidence="10">The sequence shown here is derived from an EMBL/GenBank/DDBJ whole genome shotgun (WGS) entry which is preliminary data.</text>
</comment>
<dbReference type="EMBL" id="BNBE01000001">
    <property type="protein sequence ID" value="GHF78485.1"/>
    <property type="molecule type" value="Genomic_DNA"/>
</dbReference>
<dbReference type="Proteomes" id="UP000632849">
    <property type="component" value="Unassembled WGS sequence"/>
</dbReference>
<evidence type="ECO:0000313" key="10">
    <source>
        <dbReference type="EMBL" id="GHF78485.1"/>
    </source>
</evidence>
<feature type="transmembrane region" description="Helical" evidence="8">
    <location>
        <begin position="119"/>
        <end position="139"/>
    </location>
</feature>
<feature type="transmembrane region" description="Helical" evidence="8">
    <location>
        <begin position="151"/>
        <end position="173"/>
    </location>
</feature>
<dbReference type="PANTHER" id="PTHR23517:SF3">
    <property type="entry name" value="INTEGRAL MEMBRANE TRANSPORT PROTEIN"/>
    <property type="match status" value="1"/>
</dbReference>
<feature type="region of interest" description="Disordered" evidence="7">
    <location>
        <begin position="403"/>
        <end position="429"/>
    </location>
</feature>
<dbReference type="Pfam" id="PF07690">
    <property type="entry name" value="MFS_1"/>
    <property type="match status" value="1"/>
</dbReference>
<feature type="transmembrane region" description="Helical" evidence="8">
    <location>
        <begin position="58"/>
        <end position="82"/>
    </location>
</feature>
<evidence type="ECO:0000256" key="3">
    <source>
        <dbReference type="ARBA" id="ARBA00022475"/>
    </source>
</evidence>
<reference evidence="10" key="2">
    <citation type="submission" date="2020-09" db="EMBL/GenBank/DDBJ databases">
        <authorList>
            <person name="Sun Q."/>
            <person name="Ohkuma M."/>
        </authorList>
    </citation>
    <scope>NUCLEOTIDE SEQUENCE</scope>
    <source>
        <strain evidence="10">JCM 4122</strain>
    </source>
</reference>
<reference evidence="10" key="1">
    <citation type="journal article" date="2014" name="Int. J. Syst. Evol. Microbiol.">
        <title>Complete genome sequence of Corynebacterium casei LMG S-19264T (=DSM 44701T), isolated from a smear-ripened cheese.</title>
        <authorList>
            <consortium name="US DOE Joint Genome Institute (JGI-PGF)"/>
            <person name="Walter F."/>
            <person name="Albersmeier A."/>
            <person name="Kalinowski J."/>
            <person name="Ruckert C."/>
        </authorList>
    </citation>
    <scope>NUCLEOTIDE SEQUENCE</scope>
    <source>
        <strain evidence="10">JCM 4122</strain>
    </source>
</reference>